<evidence type="ECO:0000256" key="3">
    <source>
        <dbReference type="ARBA" id="ARBA00022691"/>
    </source>
</evidence>
<evidence type="ECO:0000256" key="4">
    <source>
        <dbReference type="PIRSR" id="PIRSR005739-1"/>
    </source>
</evidence>
<dbReference type="Gene3D" id="1.10.10.10">
    <property type="entry name" value="Winged helix-like DNA-binding domain superfamily/Winged helix DNA-binding domain"/>
    <property type="match status" value="1"/>
</dbReference>
<dbReference type="Gene3D" id="3.40.50.150">
    <property type="entry name" value="Vaccinia Virus protein VP39"/>
    <property type="match status" value="1"/>
</dbReference>
<keyword evidence="1 7" id="KW-0489">Methyltransferase</keyword>
<evidence type="ECO:0000256" key="2">
    <source>
        <dbReference type="ARBA" id="ARBA00022679"/>
    </source>
</evidence>
<proteinExistence type="evidence at transcript level"/>
<sequence>MGSVENQIQQTNQDEEDCLYAIQLVSGSVMPMVMQAAMDLELFHIIAKAGEGAKLSPSEIASQLTTKNPEAAVMVDRILRLLVSYSVITASSTTYGDGKVERLYGLAPVCKYLLPDEHGVSLSSCLSLSTYPTELKTMAGLKDTVLEGGDTFTRINGCNMFSYFGQDPVLAGLFNRVMFDHTSIVMKRILAEYNGFQGLNLVVDVAGGVGTMSSLITTKYPAINCINFDLPPVIEHAPPYPRVKHVGGDMFASVPKGDAIFLKWILHNWSDENCVRLLKKCYEAIPAQGKVIVVDATIPDVPESSTGAKGICQLDLLMMVNCPGGRERTQKELECLAKQAGFNRVELACFACKNGVLEFYK</sequence>
<dbReference type="EMBL" id="KJ010525">
    <property type="protein sequence ID" value="AIS92510.1"/>
    <property type="molecule type" value="mRNA"/>
</dbReference>
<dbReference type="GO" id="GO:0032259">
    <property type="term" value="P:methylation"/>
    <property type="evidence" value="ECO:0007669"/>
    <property type="project" value="UniProtKB-KW"/>
</dbReference>
<name>A0A0A7DN03_9MAGN</name>
<dbReference type="PIRSF" id="PIRSF005739">
    <property type="entry name" value="O-mtase"/>
    <property type="match status" value="1"/>
</dbReference>
<dbReference type="PROSITE" id="PS51683">
    <property type="entry name" value="SAM_OMT_II"/>
    <property type="match status" value="1"/>
</dbReference>
<reference evidence="7" key="1">
    <citation type="journal article" date="2015" name="Front. Plant Sci.">
        <title>Elucidating the biosynthetic and regulatory mechanisms of flavonoid-derived bioactive components in Epimedium sagittatum.</title>
        <authorList>
            <person name="Huang W."/>
            <person name="Zeng S."/>
            <person name="Xiao G."/>
            <person name="Wei G."/>
            <person name="Liao S."/>
            <person name="Chen J."/>
            <person name="Sun W."/>
            <person name="Lv H."/>
            <person name="Wang Y."/>
        </authorList>
    </citation>
    <scope>NUCLEOTIDE SEQUENCE</scope>
</reference>
<dbReference type="Pfam" id="PF00891">
    <property type="entry name" value="Methyltransf_2"/>
    <property type="match status" value="1"/>
</dbReference>
<dbReference type="InterPro" id="IPR001077">
    <property type="entry name" value="COMT_C"/>
</dbReference>
<dbReference type="SUPFAM" id="SSF46785">
    <property type="entry name" value="Winged helix' DNA-binding domain"/>
    <property type="match status" value="1"/>
</dbReference>
<feature type="active site" description="Proton acceptor" evidence="4">
    <location>
        <position position="267"/>
    </location>
</feature>
<feature type="domain" description="O-methyltransferase C-terminal" evidence="5">
    <location>
        <begin position="141"/>
        <end position="343"/>
    </location>
</feature>
<dbReference type="SUPFAM" id="SSF53335">
    <property type="entry name" value="S-adenosyl-L-methionine-dependent methyltransferases"/>
    <property type="match status" value="1"/>
</dbReference>
<dbReference type="InterPro" id="IPR012967">
    <property type="entry name" value="COMT_dimerisation"/>
</dbReference>
<evidence type="ECO:0000259" key="6">
    <source>
        <dbReference type="Pfam" id="PF08100"/>
    </source>
</evidence>
<dbReference type="AlphaFoldDB" id="A0A0A7DN03"/>
<evidence type="ECO:0000256" key="1">
    <source>
        <dbReference type="ARBA" id="ARBA00022603"/>
    </source>
</evidence>
<dbReference type="FunFam" id="1.10.10.10:FF:000357">
    <property type="entry name" value="Caffeic acid 3-O-methyltransferase"/>
    <property type="match status" value="1"/>
</dbReference>
<keyword evidence="3" id="KW-0949">S-adenosyl-L-methionine</keyword>
<dbReference type="InterPro" id="IPR016461">
    <property type="entry name" value="COMT-like"/>
</dbReference>
<dbReference type="Pfam" id="PF08100">
    <property type="entry name" value="Dimerisation"/>
    <property type="match status" value="1"/>
</dbReference>
<evidence type="ECO:0000259" key="5">
    <source>
        <dbReference type="Pfam" id="PF00891"/>
    </source>
</evidence>
<evidence type="ECO:0000313" key="7">
    <source>
        <dbReference type="EMBL" id="AIS92510.1"/>
    </source>
</evidence>
<feature type="domain" description="O-methyltransferase dimerisation" evidence="6">
    <location>
        <begin position="23"/>
        <end position="115"/>
    </location>
</feature>
<dbReference type="GO" id="GO:0008171">
    <property type="term" value="F:O-methyltransferase activity"/>
    <property type="evidence" value="ECO:0007669"/>
    <property type="project" value="InterPro"/>
</dbReference>
<dbReference type="InterPro" id="IPR036390">
    <property type="entry name" value="WH_DNA-bd_sf"/>
</dbReference>
<dbReference type="InterPro" id="IPR029063">
    <property type="entry name" value="SAM-dependent_MTases_sf"/>
</dbReference>
<dbReference type="PANTHER" id="PTHR11746">
    <property type="entry name" value="O-METHYLTRANSFERASE"/>
    <property type="match status" value="1"/>
</dbReference>
<dbReference type="GO" id="GO:0046983">
    <property type="term" value="F:protein dimerization activity"/>
    <property type="evidence" value="ECO:0007669"/>
    <property type="project" value="InterPro"/>
</dbReference>
<dbReference type="InterPro" id="IPR036388">
    <property type="entry name" value="WH-like_DNA-bd_sf"/>
</dbReference>
<keyword evidence="2 7" id="KW-0808">Transferase</keyword>
<protein>
    <submittedName>
        <fullName evidence="7">Putative caffeic acid 3-O-methyltransferase</fullName>
    </submittedName>
</protein>
<gene>
    <name evidence="7" type="primary">CA3OMT</name>
</gene>
<accession>A0A0A7DN03</accession>
<organism evidence="7">
    <name type="scientific">Epimedium sagittatum</name>
    <dbReference type="NCBI Taxonomy" id="253616"/>
    <lineage>
        <taxon>Eukaryota</taxon>
        <taxon>Viridiplantae</taxon>
        <taxon>Streptophyta</taxon>
        <taxon>Embryophyta</taxon>
        <taxon>Tracheophyta</taxon>
        <taxon>Spermatophyta</taxon>
        <taxon>Magnoliopsida</taxon>
        <taxon>Ranunculales</taxon>
        <taxon>Berberidaceae</taxon>
        <taxon>Podophylloideae</taxon>
        <taxon>Epimedieae</taxon>
        <taxon>Epimedium</taxon>
    </lineage>
</organism>